<evidence type="ECO:0000256" key="9">
    <source>
        <dbReference type="RuleBase" id="RU362122"/>
    </source>
</evidence>
<evidence type="ECO:0000256" key="2">
    <source>
        <dbReference type="ARBA" id="ARBA00008540"/>
    </source>
</evidence>
<reference evidence="10 11" key="1">
    <citation type="submission" date="2019-12" db="EMBL/GenBank/DDBJ databases">
        <title>Draft genome sequence of Pseudomonas otitidis recovered from a chicken carcass.</title>
        <authorList>
            <person name="Vieira T.R."/>
            <person name="Oliviera E.F.C."/>
            <person name="Silva N.M.V."/>
            <person name="Sambrano G.E."/>
            <person name="Cibulski S.P."/>
            <person name="Cardoso M.R.I."/>
        </authorList>
    </citation>
    <scope>NUCLEOTIDE SEQUENCE [LARGE SCALE GENOMIC DNA]</scope>
    <source>
        <strain evidence="10 11">25_K</strain>
    </source>
</reference>
<evidence type="ECO:0000256" key="4">
    <source>
        <dbReference type="ARBA" id="ARBA00022475"/>
    </source>
</evidence>
<proteinExistence type="inferred from homology"/>
<organism evidence="10 11">
    <name type="scientific">Metapseudomonas otitidis</name>
    <dbReference type="NCBI Taxonomy" id="319939"/>
    <lineage>
        <taxon>Bacteria</taxon>
        <taxon>Pseudomonadati</taxon>
        <taxon>Pseudomonadota</taxon>
        <taxon>Gammaproteobacteria</taxon>
        <taxon>Pseudomonadales</taxon>
        <taxon>Pseudomonadaceae</taxon>
        <taxon>Metapseudomonas</taxon>
    </lineage>
</organism>
<keyword evidence="3 9" id="KW-0813">Transport</keyword>
<dbReference type="EMBL" id="WTFN01000549">
    <property type="protein sequence ID" value="MWK60513.1"/>
    <property type="molecule type" value="Genomic_DNA"/>
</dbReference>
<feature type="transmembrane region" description="Helical" evidence="9">
    <location>
        <begin position="17"/>
        <end position="40"/>
    </location>
</feature>
<evidence type="ECO:0000313" key="11">
    <source>
        <dbReference type="Proteomes" id="UP000461288"/>
    </source>
</evidence>
<comment type="caution">
    <text evidence="10">The sequence shown here is derived from an EMBL/GenBank/DDBJ whole genome shotgun (WGS) entry which is preliminary data.</text>
</comment>
<keyword evidence="6 9" id="KW-0029">Amino-acid transport</keyword>
<keyword evidence="8 9" id="KW-0472">Membrane</keyword>
<comment type="function">
    <text evidence="9">Component of the transport system for branched-chain amino acids.</text>
</comment>
<gene>
    <name evidence="10" type="ORF">GO594_31575</name>
</gene>
<name>A0A7X3KYU6_9GAMM</name>
<evidence type="ECO:0000256" key="1">
    <source>
        <dbReference type="ARBA" id="ARBA00004651"/>
    </source>
</evidence>
<dbReference type="AlphaFoldDB" id="A0A7X3KYU6"/>
<keyword evidence="7 9" id="KW-1133">Transmembrane helix</keyword>
<keyword evidence="5 9" id="KW-0812">Transmembrane</keyword>
<protein>
    <recommendedName>
        <fullName evidence="9">Branched-chain amino acid transport system carrier protein</fullName>
    </recommendedName>
</protein>
<dbReference type="GO" id="GO:0015658">
    <property type="term" value="F:branched-chain amino acid transmembrane transporter activity"/>
    <property type="evidence" value="ECO:0007669"/>
    <property type="project" value="UniProtKB-UniRule"/>
</dbReference>
<sequence>IDLIICISPLFKRDGAVYFMVVLFAVVPAFFDMVVAFPAVVSQSAFGKAVAAFRLHYLPLASIGLSWVVPALVGLVLGLGVYFYKKARVSVGVTEKE</sequence>
<feature type="non-terminal residue" evidence="10">
    <location>
        <position position="1"/>
    </location>
</feature>
<evidence type="ECO:0000313" key="10">
    <source>
        <dbReference type="EMBL" id="MWK60513.1"/>
    </source>
</evidence>
<evidence type="ECO:0000256" key="8">
    <source>
        <dbReference type="ARBA" id="ARBA00023136"/>
    </source>
</evidence>
<feature type="transmembrane region" description="Helical" evidence="9">
    <location>
        <begin position="60"/>
        <end position="84"/>
    </location>
</feature>
<dbReference type="Pfam" id="PF05525">
    <property type="entry name" value="Branch_AA_trans"/>
    <property type="match status" value="1"/>
</dbReference>
<evidence type="ECO:0000256" key="6">
    <source>
        <dbReference type="ARBA" id="ARBA00022970"/>
    </source>
</evidence>
<comment type="similarity">
    <text evidence="2 9">Belongs to the branched chain amino acid transporter family.</text>
</comment>
<accession>A0A7X3KYU6</accession>
<keyword evidence="4" id="KW-1003">Cell membrane</keyword>
<dbReference type="GO" id="GO:0006865">
    <property type="term" value="P:amino acid transport"/>
    <property type="evidence" value="ECO:0007669"/>
    <property type="project" value="UniProtKB-KW"/>
</dbReference>
<evidence type="ECO:0000256" key="5">
    <source>
        <dbReference type="ARBA" id="ARBA00022692"/>
    </source>
</evidence>
<evidence type="ECO:0000256" key="3">
    <source>
        <dbReference type="ARBA" id="ARBA00022448"/>
    </source>
</evidence>
<comment type="caution">
    <text evidence="9">Lacks conserved residue(s) required for the propagation of feature annotation.</text>
</comment>
<dbReference type="GO" id="GO:0005886">
    <property type="term" value="C:plasma membrane"/>
    <property type="evidence" value="ECO:0007669"/>
    <property type="project" value="UniProtKB-SubCell"/>
</dbReference>
<dbReference type="Proteomes" id="UP000461288">
    <property type="component" value="Unassembled WGS sequence"/>
</dbReference>
<evidence type="ECO:0000256" key="7">
    <source>
        <dbReference type="ARBA" id="ARBA00022989"/>
    </source>
</evidence>
<comment type="subcellular location">
    <subcellularLocation>
        <location evidence="9">Cell inner membrane</location>
        <topology evidence="9">Multi-pass membrane protein</topology>
    </subcellularLocation>
    <subcellularLocation>
        <location evidence="1">Cell membrane</location>
        <topology evidence="1">Multi-pass membrane protein</topology>
    </subcellularLocation>
</comment>
<dbReference type="InterPro" id="IPR004685">
    <property type="entry name" value="Brnchd-chn_aa_trnsp_Livcs"/>
</dbReference>